<dbReference type="OrthoDB" id="506331at2759"/>
<dbReference type="AlphaFoldDB" id="A0A0D2LF10"/>
<dbReference type="InterPro" id="IPR004304">
    <property type="entry name" value="FmdA_AmdA"/>
</dbReference>
<keyword evidence="2" id="KW-1185">Reference proteome</keyword>
<dbReference type="PANTHER" id="PTHR31891">
    <property type="entry name" value="FORMAMIDASE C869.04-RELATED"/>
    <property type="match status" value="1"/>
</dbReference>
<accession>A0A0D2LF10</accession>
<protein>
    <submittedName>
        <fullName evidence="1">Acetamidase/formamidase</fullName>
        <ecNumber evidence="1">3.5.1.49</ecNumber>
    </submittedName>
</protein>
<dbReference type="GO" id="GO:0004328">
    <property type="term" value="F:formamidase activity"/>
    <property type="evidence" value="ECO:0007669"/>
    <property type="project" value="UniProtKB-EC"/>
</dbReference>
<dbReference type="EC" id="3.5.1.49" evidence="1"/>
<name>A0A0D2LF10_9CHLO</name>
<dbReference type="GeneID" id="25735572"/>
<organism evidence="1 2">
    <name type="scientific">Monoraphidium neglectum</name>
    <dbReference type="NCBI Taxonomy" id="145388"/>
    <lineage>
        <taxon>Eukaryota</taxon>
        <taxon>Viridiplantae</taxon>
        <taxon>Chlorophyta</taxon>
        <taxon>core chlorophytes</taxon>
        <taxon>Chlorophyceae</taxon>
        <taxon>CS clade</taxon>
        <taxon>Sphaeropleales</taxon>
        <taxon>Selenastraceae</taxon>
        <taxon>Monoraphidium</taxon>
    </lineage>
</organism>
<dbReference type="RefSeq" id="XP_013904278.1">
    <property type="nucleotide sequence ID" value="XM_014048824.1"/>
</dbReference>
<dbReference type="Gene3D" id="2.40.10.120">
    <property type="match status" value="1"/>
</dbReference>
<gene>
    <name evidence="1" type="ORF">MNEG_2694</name>
</gene>
<dbReference type="Pfam" id="PF03069">
    <property type="entry name" value="FmdA_AmdA"/>
    <property type="match status" value="1"/>
</dbReference>
<evidence type="ECO:0000313" key="2">
    <source>
        <dbReference type="Proteomes" id="UP000054498"/>
    </source>
</evidence>
<dbReference type="STRING" id="145388.A0A0D2LF10"/>
<keyword evidence="1" id="KW-0378">Hydrolase</keyword>
<dbReference type="KEGG" id="mng:MNEG_2694"/>
<reference evidence="1 2" key="1">
    <citation type="journal article" date="2013" name="BMC Genomics">
        <title>Reconstruction of the lipid metabolism for the microalga Monoraphidium neglectum from its genome sequence reveals characteristics suitable for biofuel production.</title>
        <authorList>
            <person name="Bogen C."/>
            <person name="Al-Dilaimi A."/>
            <person name="Albersmeier A."/>
            <person name="Wichmann J."/>
            <person name="Grundmann M."/>
            <person name="Rupp O."/>
            <person name="Lauersen K.J."/>
            <person name="Blifernez-Klassen O."/>
            <person name="Kalinowski J."/>
            <person name="Goesmann A."/>
            <person name="Mussgnug J.H."/>
            <person name="Kruse O."/>
        </authorList>
    </citation>
    <scope>NUCLEOTIDE SEQUENCE [LARGE SCALE GENOMIC DNA]</scope>
    <source>
        <strain evidence="1 2">SAG 48.87</strain>
    </source>
</reference>
<dbReference type="EMBL" id="KK100533">
    <property type="protein sequence ID" value="KIZ05259.1"/>
    <property type="molecule type" value="Genomic_DNA"/>
</dbReference>
<proteinExistence type="predicted"/>
<dbReference type="Gene3D" id="2.60.120.580">
    <property type="entry name" value="Acetamidase/Formamidase-like domains"/>
    <property type="match status" value="1"/>
</dbReference>
<evidence type="ECO:0000313" key="1">
    <source>
        <dbReference type="EMBL" id="KIZ05259.1"/>
    </source>
</evidence>
<dbReference type="PANTHER" id="PTHR31891:SF1">
    <property type="entry name" value="FORMAMIDASE C869.04-RELATED"/>
    <property type="match status" value="1"/>
</dbReference>
<sequence length="195" mass="20853">MDNPGSFKEYVFAPGVPAPCVAGKQQWTGYQYPGIITKHPTGTEDYSIRGKFKVPVNLHIGNIGLVPDTNMAVNSIPPMKTGGNMDNRRIGKGATLYLPVENAGALLMMGDAHVAQGDSELDGTGAYKNARDWLMRFKGLTEDQAITLLTVAGDFAITQVVDGNWGVHVVIPKYVFSNPKAAFKPATKCGSSLPA</sequence>
<dbReference type="Proteomes" id="UP000054498">
    <property type="component" value="Unassembled WGS sequence"/>
</dbReference>
<dbReference type="SUPFAM" id="SSF141130">
    <property type="entry name" value="Acetamidase/Formamidase-like"/>
    <property type="match status" value="1"/>
</dbReference>